<dbReference type="GO" id="GO:0036064">
    <property type="term" value="C:ciliary basal body"/>
    <property type="evidence" value="ECO:0007669"/>
    <property type="project" value="TreeGrafter"/>
</dbReference>
<accession>A0A0V0THD9</accession>
<dbReference type="PROSITE" id="PS50206">
    <property type="entry name" value="RHODANESE_3"/>
    <property type="match status" value="1"/>
</dbReference>
<dbReference type="Gene3D" id="3.40.250.10">
    <property type="entry name" value="Rhodanese-like domain"/>
    <property type="match status" value="1"/>
</dbReference>
<proteinExistence type="inferred from homology"/>
<keyword evidence="4" id="KW-0963">Cytoplasm</keyword>
<evidence type="ECO:0000256" key="4">
    <source>
        <dbReference type="ARBA" id="ARBA00022490"/>
    </source>
</evidence>
<sequence length="362" mass="41378">MQQQLQHLKKKKLTKEPFQRISIHALISLILKHADKIKSEAQTAAVDDNVEDEKLLKIAENNKSIVADGNFKKANNNNNTGTEQCSAVAHRSTLIELINGIGEADDWNDKQNSPTHNWNKRHFCQDKRCALKQKTEFAFLLVDVRPESQFFKYRIKGAISFPYTNLCKGFTSEPAEMLAMKNQSGKMIICYDNDERLAKRVATMLVQRDYENVYLLSGGLCEALKLYPNGLIAGCVPSQLGEKAQHLASTLHANFLHEQCTEMFRNCKLRDYFITVEFSSDDLQQLSNQMMENQKAKEKKISICKFVVVDPTILYPAIFSYSEQNKSLLHKVYAYKKLFSMFVKYGELIESAIKLITSDLHT</sequence>
<dbReference type="SUPFAM" id="SSF52821">
    <property type="entry name" value="Rhodanese/Cell cycle control phosphatase"/>
    <property type="match status" value="1"/>
</dbReference>
<dbReference type="Proteomes" id="UP000055048">
    <property type="component" value="Unassembled WGS sequence"/>
</dbReference>
<dbReference type="GO" id="GO:0005813">
    <property type="term" value="C:centrosome"/>
    <property type="evidence" value="ECO:0007669"/>
    <property type="project" value="UniProtKB-SubCell"/>
</dbReference>
<keyword evidence="13" id="KW-1185">Reference proteome</keyword>
<dbReference type="GO" id="GO:0015031">
    <property type="term" value="P:protein transport"/>
    <property type="evidence" value="ECO:0007669"/>
    <property type="project" value="UniProtKB-KW"/>
</dbReference>
<dbReference type="PANTHER" id="PTHR44390">
    <property type="entry name" value="CENTROSOMAL PROTEIN OF 41 KDA"/>
    <property type="match status" value="1"/>
</dbReference>
<evidence type="ECO:0000256" key="7">
    <source>
        <dbReference type="ARBA" id="ARBA00023069"/>
    </source>
</evidence>
<dbReference type="PANTHER" id="PTHR44390:SF1">
    <property type="entry name" value="CENTROSOMAL PROTEIN OF 41 KDA"/>
    <property type="match status" value="1"/>
</dbReference>
<keyword evidence="7" id="KW-0969">Cilium</keyword>
<name>A0A0V0THD9_9BILA</name>
<keyword evidence="9" id="KW-0966">Cell projection</keyword>
<evidence type="ECO:0000256" key="8">
    <source>
        <dbReference type="ARBA" id="ARBA00023212"/>
    </source>
</evidence>
<comment type="caution">
    <text evidence="12">The sequence shown here is derived from an EMBL/GenBank/DDBJ whole genome shotgun (WGS) entry which is preliminary data.</text>
</comment>
<organism evidence="12 13">
    <name type="scientific">Trichinella murrelli</name>
    <dbReference type="NCBI Taxonomy" id="144512"/>
    <lineage>
        <taxon>Eukaryota</taxon>
        <taxon>Metazoa</taxon>
        <taxon>Ecdysozoa</taxon>
        <taxon>Nematoda</taxon>
        <taxon>Enoplea</taxon>
        <taxon>Dorylaimia</taxon>
        <taxon>Trichinellida</taxon>
        <taxon>Trichinellidae</taxon>
        <taxon>Trichinella</taxon>
    </lineage>
</organism>
<evidence type="ECO:0000313" key="13">
    <source>
        <dbReference type="Proteomes" id="UP000055048"/>
    </source>
</evidence>
<dbReference type="InterPro" id="IPR051889">
    <property type="entry name" value="CEP41"/>
</dbReference>
<dbReference type="AlphaFoldDB" id="A0A0V0THD9"/>
<dbReference type="GO" id="GO:0060271">
    <property type="term" value="P:cilium assembly"/>
    <property type="evidence" value="ECO:0007669"/>
    <property type="project" value="TreeGrafter"/>
</dbReference>
<evidence type="ECO:0000256" key="5">
    <source>
        <dbReference type="ARBA" id="ARBA00022794"/>
    </source>
</evidence>
<dbReference type="InterPro" id="IPR036873">
    <property type="entry name" value="Rhodanese-like_dom_sf"/>
</dbReference>
<protein>
    <submittedName>
        <fullName evidence="12">Centrosomal protein of 41 kDa B</fullName>
    </submittedName>
</protein>
<evidence type="ECO:0000256" key="2">
    <source>
        <dbReference type="ARBA" id="ARBA00004300"/>
    </source>
</evidence>
<dbReference type="EMBL" id="JYDJ01000269">
    <property type="protein sequence ID" value="KRX38405.1"/>
    <property type="molecule type" value="Genomic_DNA"/>
</dbReference>
<dbReference type="STRING" id="144512.A0A0V0THD9"/>
<dbReference type="Pfam" id="PF00581">
    <property type="entry name" value="Rhodanese"/>
    <property type="match status" value="1"/>
</dbReference>
<evidence type="ECO:0000259" key="11">
    <source>
        <dbReference type="PROSITE" id="PS50206"/>
    </source>
</evidence>
<dbReference type="CDD" id="cd00158">
    <property type="entry name" value="RHOD"/>
    <property type="match status" value="1"/>
</dbReference>
<evidence type="ECO:0000313" key="12">
    <source>
        <dbReference type="EMBL" id="KRX38405.1"/>
    </source>
</evidence>
<dbReference type="SMART" id="SM00450">
    <property type="entry name" value="RHOD"/>
    <property type="match status" value="1"/>
</dbReference>
<keyword evidence="6" id="KW-0653">Protein transport</keyword>
<evidence type="ECO:0000256" key="9">
    <source>
        <dbReference type="ARBA" id="ARBA00023273"/>
    </source>
</evidence>
<evidence type="ECO:0000256" key="10">
    <source>
        <dbReference type="ARBA" id="ARBA00038465"/>
    </source>
</evidence>
<reference evidence="12 13" key="1">
    <citation type="submission" date="2015-01" db="EMBL/GenBank/DDBJ databases">
        <title>Evolution of Trichinella species and genotypes.</title>
        <authorList>
            <person name="Korhonen P.K."/>
            <person name="Edoardo P."/>
            <person name="Giuseppe L.R."/>
            <person name="Gasser R.B."/>
        </authorList>
    </citation>
    <scope>NUCLEOTIDE SEQUENCE [LARGE SCALE GENOMIC DNA]</scope>
    <source>
        <strain evidence="12">ISS417</strain>
    </source>
</reference>
<dbReference type="InterPro" id="IPR001763">
    <property type="entry name" value="Rhodanese-like_dom"/>
</dbReference>
<gene>
    <name evidence="12" type="primary">cep41-b</name>
    <name evidence="12" type="ORF">T05_9788</name>
</gene>
<evidence type="ECO:0000256" key="3">
    <source>
        <dbReference type="ARBA" id="ARBA00022448"/>
    </source>
</evidence>
<dbReference type="OrthoDB" id="70250at2759"/>
<evidence type="ECO:0000256" key="6">
    <source>
        <dbReference type="ARBA" id="ARBA00022927"/>
    </source>
</evidence>
<keyword evidence="5" id="KW-0970">Cilium biogenesis/degradation</keyword>
<keyword evidence="8" id="KW-0206">Cytoskeleton</keyword>
<feature type="domain" description="Rhodanese" evidence="11">
    <location>
        <begin position="135"/>
        <end position="232"/>
    </location>
</feature>
<comment type="subcellular location">
    <subcellularLocation>
        <location evidence="1">Cytoplasm</location>
        <location evidence="1">Cytoskeleton</location>
        <location evidence="1">Cilium basal body</location>
    </subcellularLocation>
    <subcellularLocation>
        <location evidence="2">Cytoplasm</location>
        <location evidence="2">Cytoskeleton</location>
        <location evidence="2">Microtubule organizing center</location>
        <location evidence="2">Centrosome</location>
    </subcellularLocation>
</comment>
<comment type="similarity">
    <text evidence="10">Belongs to the CEP41 family.</text>
</comment>
<evidence type="ECO:0000256" key="1">
    <source>
        <dbReference type="ARBA" id="ARBA00004120"/>
    </source>
</evidence>
<keyword evidence="3" id="KW-0813">Transport</keyword>